<keyword evidence="6" id="KW-0732">Signal</keyword>
<feature type="signal peptide" evidence="6">
    <location>
        <begin position="1"/>
        <end position="30"/>
    </location>
</feature>
<keyword evidence="5" id="KW-1133">Transmembrane helix</keyword>
<keyword evidence="1 3" id="KW-0420">Kringle</keyword>
<dbReference type="PANTHER" id="PTHR24261:SF16">
    <property type="entry name" value="PHOSPHOINOSITIDE-3-KINASE-INTERACTING PROTEIN 1"/>
    <property type="match status" value="1"/>
</dbReference>
<evidence type="ECO:0000313" key="9">
    <source>
        <dbReference type="Proteomes" id="UP000265120"/>
    </source>
</evidence>
<dbReference type="GO" id="GO:0005102">
    <property type="term" value="F:signaling receptor binding"/>
    <property type="evidence" value="ECO:0007669"/>
    <property type="project" value="TreeGrafter"/>
</dbReference>
<keyword evidence="5" id="KW-0812">Transmembrane</keyword>
<dbReference type="GO" id="GO:0005615">
    <property type="term" value="C:extracellular space"/>
    <property type="evidence" value="ECO:0007669"/>
    <property type="project" value="TreeGrafter"/>
</dbReference>
<evidence type="ECO:0000256" key="3">
    <source>
        <dbReference type="PROSITE-ProRule" id="PRU00121"/>
    </source>
</evidence>
<dbReference type="GO" id="GO:0004175">
    <property type="term" value="F:endopeptidase activity"/>
    <property type="evidence" value="ECO:0007669"/>
    <property type="project" value="TreeGrafter"/>
</dbReference>
<reference evidence="8" key="1">
    <citation type="submission" date="2025-08" db="UniProtKB">
        <authorList>
            <consortium name="Ensembl"/>
        </authorList>
    </citation>
    <scope>IDENTIFICATION</scope>
</reference>
<name>A0A3P8VWV0_CYNSE</name>
<evidence type="ECO:0000259" key="7">
    <source>
        <dbReference type="PROSITE" id="PS50070"/>
    </source>
</evidence>
<evidence type="ECO:0000256" key="1">
    <source>
        <dbReference type="ARBA" id="ARBA00022572"/>
    </source>
</evidence>
<feature type="chain" id="PRO_5018182110" evidence="6">
    <location>
        <begin position="31"/>
        <end position="257"/>
    </location>
</feature>
<dbReference type="InterPro" id="IPR013806">
    <property type="entry name" value="Kringle-like"/>
</dbReference>
<feature type="domain" description="Kringle" evidence="7">
    <location>
        <begin position="29"/>
        <end position="94"/>
    </location>
</feature>
<dbReference type="SMART" id="SM00130">
    <property type="entry name" value="KR"/>
    <property type="match status" value="1"/>
</dbReference>
<dbReference type="PROSITE" id="PS50070">
    <property type="entry name" value="KRINGLE_2"/>
    <property type="match status" value="1"/>
</dbReference>
<keyword evidence="9" id="KW-1185">Reference proteome</keyword>
<reference evidence="8" key="2">
    <citation type="submission" date="2025-09" db="UniProtKB">
        <authorList>
            <consortium name="Ensembl"/>
        </authorList>
    </citation>
    <scope>IDENTIFICATION</scope>
</reference>
<evidence type="ECO:0000256" key="6">
    <source>
        <dbReference type="SAM" id="SignalP"/>
    </source>
</evidence>
<dbReference type="Proteomes" id="UP000265120">
    <property type="component" value="Unassembled WGS sequence"/>
</dbReference>
<dbReference type="PRINTS" id="PR00018">
    <property type="entry name" value="KRINGLE"/>
</dbReference>
<dbReference type="Ensembl" id="ENSCSET00000019041.1">
    <property type="protein sequence ID" value="ENSCSEP00000018807.1"/>
    <property type="gene ID" value="ENSCSEG00000012041.1"/>
</dbReference>
<dbReference type="AlphaFoldDB" id="A0A3P8VWV0"/>
<feature type="compositionally biased region" description="Polar residues" evidence="4">
    <location>
        <begin position="110"/>
        <end position="126"/>
    </location>
</feature>
<accession>A0A3P8VWV0</accession>
<dbReference type="InterPro" id="IPR000001">
    <property type="entry name" value="Kringle"/>
</dbReference>
<dbReference type="SUPFAM" id="SSF57440">
    <property type="entry name" value="Kringle-like"/>
    <property type="match status" value="1"/>
</dbReference>
<keyword evidence="2" id="KW-1015">Disulfide bond</keyword>
<evidence type="ECO:0000313" key="8">
    <source>
        <dbReference type="Ensembl" id="ENSCSEP00000018807.1"/>
    </source>
</evidence>
<sequence length="257" mass="27820">MQQMFLSFVLLVVCSLCCDVVKLMINGSTALFPDTHSHTETLLETSVMSFISIPLVGVGDHNYCRNPDSSRRPWCYITGPADVVHRQFCDIQACKEEASAVPAEGEALNPSVSSPSTESFQSAHSGGSQGEVAALQPVVGISQRVQTGSKKKKDLGTLGYVLGILMIAVIIILGVGITLGYFYKRGRDLKKQHDQRVHEREMQRITLPLSAFSNPTCELVDENTIVITAEQDTTPAQEVRIESGDPLIGQQSGTPGA</sequence>
<evidence type="ECO:0000256" key="2">
    <source>
        <dbReference type="ARBA" id="ARBA00023157"/>
    </source>
</evidence>
<dbReference type="PROSITE" id="PS00021">
    <property type="entry name" value="KRINGLE_1"/>
    <property type="match status" value="1"/>
</dbReference>
<feature type="region of interest" description="Disordered" evidence="4">
    <location>
        <begin position="105"/>
        <end position="127"/>
    </location>
</feature>
<comment type="caution">
    <text evidence="3">Lacks conserved residue(s) required for the propagation of feature annotation.</text>
</comment>
<protein>
    <submittedName>
        <fullName evidence="8">Phosphoinositide-3-kinase interacting protein 1</fullName>
    </submittedName>
</protein>
<proteinExistence type="predicted"/>
<dbReference type="GeneTree" id="ENSGT00390000017774"/>
<evidence type="ECO:0000256" key="5">
    <source>
        <dbReference type="SAM" id="Phobius"/>
    </source>
</evidence>
<dbReference type="PANTHER" id="PTHR24261">
    <property type="entry name" value="PLASMINOGEN-RELATED"/>
    <property type="match status" value="1"/>
</dbReference>
<dbReference type="InterPro" id="IPR038178">
    <property type="entry name" value="Kringle_sf"/>
</dbReference>
<dbReference type="Gene3D" id="2.40.20.10">
    <property type="entry name" value="Plasminogen Kringle 4"/>
    <property type="match status" value="1"/>
</dbReference>
<organism evidence="8 9">
    <name type="scientific">Cynoglossus semilaevis</name>
    <name type="common">Tongue sole</name>
    <dbReference type="NCBI Taxonomy" id="244447"/>
    <lineage>
        <taxon>Eukaryota</taxon>
        <taxon>Metazoa</taxon>
        <taxon>Chordata</taxon>
        <taxon>Craniata</taxon>
        <taxon>Vertebrata</taxon>
        <taxon>Euteleostomi</taxon>
        <taxon>Actinopterygii</taxon>
        <taxon>Neopterygii</taxon>
        <taxon>Teleostei</taxon>
        <taxon>Neoteleostei</taxon>
        <taxon>Acanthomorphata</taxon>
        <taxon>Carangaria</taxon>
        <taxon>Pleuronectiformes</taxon>
        <taxon>Pleuronectoidei</taxon>
        <taxon>Cynoglossidae</taxon>
        <taxon>Cynoglossinae</taxon>
        <taxon>Cynoglossus</taxon>
    </lineage>
</organism>
<feature type="transmembrane region" description="Helical" evidence="5">
    <location>
        <begin position="158"/>
        <end position="183"/>
    </location>
</feature>
<dbReference type="InterPro" id="IPR018056">
    <property type="entry name" value="Kringle_CS"/>
</dbReference>
<keyword evidence="5" id="KW-0472">Membrane</keyword>
<feature type="region of interest" description="Disordered" evidence="4">
    <location>
        <begin position="236"/>
        <end position="257"/>
    </location>
</feature>
<dbReference type="Pfam" id="PF00051">
    <property type="entry name" value="Kringle"/>
    <property type="match status" value="1"/>
</dbReference>
<dbReference type="InterPro" id="IPR050759">
    <property type="entry name" value="Serine_protease_kringle"/>
</dbReference>
<evidence type="ECO:0000256" key="4">
    <source>
        <dbReference type="SAM" id="MobiDB-lite"/>
    </source>
</evidence>
<dbReference type="GO" id="GO:0051898">
    <property type="term" value="P:negative regulation of phosphatidylinositol 3-kinase/protein kinase B signal transduction"/>
    <property type="evidence" value="ECO:0007669"/>
    <property type="project" value="TreeGrafter"/>
</dbReference>